<organism evidence="6 7">
    <name type="scientific">Anabaena azotica FACHB-119</name>
    <dbReference type="NCBI Taxonomy" id="947527"/>
    <lineage>
        <taxon>Bacteria</taxon>
        <taxon>Bacillati</taxon>
        <taxon>Cyanobacteriota</taxon>
        <taxon>Cyanophyceae</taxon>
        <taxon>Nostocales</taxon>
        <taxon>Nostocaceae</taxon>
        <taxon>Anabaena</taxon>
        <taxon>Anabaena azotica</taxon>
    </lineage>
</organism>
<dbReference type="PROSITE" id="PS50901">
    <property type="entry name" value="FTSK"/>
    <property type="match status" value="1"/>
</dbReference>
<dbReference type="RefSeq" id="WP_190480547.1">
    <property type="nucleotide sequence ID" value="NZ_JACJSG010000102.1"/>
</dbReference>
<feature type="coiled-coil region" evidence="4">
    <location>
        <begin position="145"/>
        <end position="174"/>
    </location>
</feature>
<keyword evidence="1 3" id="KW-0547">Nucleotide-binding</keyword>
<dbReference type="PANTHER" id="PTHR22683">
    <property type="entry name" value="SPORULATION PROTEIN RELATED"/>
    <property type="match status" value="1"/>
</dbReference>
<comment type="caution">
    <text evidence="6">The sequence shown here is derived from an EMBL/GenBank/DDBJ whole genome shotgun (WGS) entry which is preliminary data.</text>
</comment>
<accession>A0ABR8DG26</accession>
<evidence type="ECO:0000313" key="6">
    <source>
        <dbReference type="EMBL" id="MBD2505594.1"/>
    </source>
</evidence>
<dbReference type="EMBL" id="JACJSG010000102">
    <property type="protein sequence ID" value="MBD2505594.1"/>
    <property type="molecule type" value="Genomic_DNA"/>
</dbReference>
<dbReference type="PANTHER" id="PTHR22683:SF41">
    <property type="entry name" value="DNA TRANSLOCASE FTSK"/>
    <property type="match status" value="1"/>
</dbReference>
<proteinExistence type="predicted"/>
<dbReference type="Proteomes" id="UP000661112">
    <property type="component" value="Unassembled WGS sequence"/>
</dbReference>
<feature type="binding site" evidence="3">
    <location>
        <begin position="325"/>
        <end position="332"/>
    </location>
    <ligand>
        <name>ATP</name>
        <dbReference type="ChEBI" id="CHEBI:30616"/>
    </ligand>
</feature>
<dbReference type="SUPFAM" id="SSF52540">
    <property type="entry name" value="P-loop containing nucleoside triphosphate hydrolases"/>
    <property type="match status" value="1"/>
</dbReference>
<evidence type="ECO:0000256" key="1">
    <source>
        <dbReference type="ARBA" id="ARBA00022741"/>
    </source>
</evidence>
<keyword evidence="2 3" id="KW-0067">ATP-binding</keyword>
<dbReference type="InterPro" id="IPR002543">
    <property type="entry name" value="FtsK_dom"/>
</dbReference>
<dbReference type="InterPro" id="IPR050206">
    <property type="entry name" value="FtsK/SpoIIIE/SftA"/>
</dbReference>
<evidence type="ECO:0000256" key="3">
    <source>
        <dbReference type="PROSITE-ProRule" id="PRU00289"/>
    </source>
</evidence>
<dbReference type="Gene3D" id="3.40.50.300">
    <property type="entry name" value="P-loop containing nucleotide triphosphate hydrolases"/>
    <property type="match status" value="1"/>
</dbReference>
<reference evidence="6 7" key="1">
    <citation type="journal article" date="2020" name="ISME J.">
        <title>Comparative genomics reveals insights into cyanobacterial evolution and habitat adaptation.</title>
        <authorList>
            <person name="Chen M.Y."/>
            <person name="Teng W.K."/>
            <person name="Zhao L."/>
            <person name="Hu C.X."/>
            <person name="Zhou Y.K."/>
            <person name="Han B.P."/>
            <person name="Song L.R."/>
            <person name="Shu W.S."/>
        </authorList>
    </citation>
    <scope>NUCLEOTIDE SEQUENCE [LARGE SCALE GENOMIC DNA]</scope>
    <source>
        <strain evidence="6 7">FACHB-119</strain>
    </source>
</reference>
<gene>
    <name evidence="6" type="ORF">H6G83_34235</name>
</gene>
<evidence type="ECO:0000259" key="5">
    <source>
        <dbReference type="PROSITE" id="PS50901"/>
    </source>
</evidence>
<evidence type="ECO:0000313" key="7">
    <source>
        <dbReference type="Proteomes" id="UP000661112"/>
    </source>
</evidence>
<keyword evidence="7" id="KW-1185">Reference proteome</keyword>
<protein>
    <recommendedName>
        <fullName evidence="5">FtsK domain-containing protein</fullName>
    </recommendedName>
</protein>
<feature type="domain" description="FtsK" evidence="5">
    <location>
        <begin position="306"/>
        <end position="485"/>
    </location>
</feature>
<keyword evidence="4" id="KW-0175">Coiled coil</keyword>
<dbReference type="InterPro" id="IPR027417">
    <property type="entry name" value="P-loop_NTPase"/>
</dbReference>
<evidence type="ECO:0000256" key="4">
    <source>
        <dbReference type="SAM" id="Coils"/>
    </source>
</evidence>
<name>A0ABR8DG26_9NOST</name>
<sequence length="525" mass="57959">MLFSWVKIGSTGLAALCLTLSANPKNVKLFIPTNITAIALSSVAGVELRKLMRHYQDKERVEDMLAALKDTQAEEQLQFLSSAAERKRENEDADKRTERQLGLLQKTAPLFSEVLSLTGQNGAIERMALGMIQNGEPLGNVLLAASEAEMQFEQAKLQAQIHQKQLELQAQQMKSASVVTVSAGASESQAAIATVPVTSSSKIEGLQKAAKVVGLPTQCLRVDKAPSYERLIFSVRTEDFNSLSKFKAAAKLALGVKESDLPIYIYAPEQVAIEVPLLPQDRTYYNFPVRHWNLGDRLIVLGQSLDGEVLIDLASEDTPQILCVGTTGSGKSNLFRAIAYCLLQQGARVDICGGKVSDYEDFADRFPTISMNDMGKTFEFVGEYYHECDRRNKMSKAELAGQPAWVLLIDEYKGTVPLDEQMRRAYDQQLCEVARRGRGLKIHVVVGLQRGAKRGKDDPQGLPPDLRDNLPCRIAFRCVDAVSGRMVLMRRGEAVTSLQGRGDGIVQSGLLDRRFQAYRFDTIPA</sequence>
<evidence type="ECO:0000256" key="2">
    <source>
        <dbReference type="ARBA" id="ARBA00022840"/>
    </source>
</evidence>